<keyword evidence="4" id="KW-1185">Reference proteome</keyword>
<evidence type="ECO:0000313" key="3">
    <source>
        <dbReference type="EMBL" id="KAK7754658.1"/>
    </source>
</evidence>
<proteinExistence type="predicted"/>
<reference evidence="3 4" key="1">
    <citation type="submission" date="2024-02" db="EMBL/GenBank/DDBJ databases">
        <title>De novo assembly and annotation of 12 fungi associated with fruit tree decline syndrome in Ontario, Canada.</title>
        <authorList>
            <person name="Sulman M."/>
            <person name="Ellouze W."/>
            <person name="Ilyukhin E."/>
        </authorList>
    </citation>
    <scope>NUCLEOTIDE SEQUENCE [LARGE SCALE GENOMIC DNA]</scope>
    <source>
        <strain evidence="3 4">M11/M66-122</strain>
    </source>
</reference>
<feature type="region of interest" description="Disordered" evidence="1">
    <location>
        <begin position="44"/>
        <end position="147"/>
    </location>
</feature>
<protein>
    <submittedName>
        <fullName evidence="3">Uncharacterized protein</fullName>
    </submittedName>
</protein>
<feature type="signal peptide" evidence="2">
    <location>
        <begin position="1"/>
        <end position="29"/>
    </location>
</feature>
<evidence type="ECO:0000256" key="1">
    <source>
        <dbReference type="SAM" id="MobiDB-lite"/>
    </source>
</evidence>
<feature type="chain" id="PRO_5042905158" evidence="2">
    <location>
        <begin position="30"/>
        <end position="147"/>
    </location>
</feature>
<sequence>MSGNMTQSGNLVFMALLIITAGLLGLSNAHARTLRMHGRIAAPTTDRLPYHHDHPGPHPHQPPSASSLSPPYATSSPPLSGSGDGEKGSPAAVDPCASSVDLGSSPYPDSGSWGVDSSSTWPPATTATATMTRNSTGFSGLEDREEV</sequence>
<feature type="compositionally biased region" description="Low complexity" evidence="1">
    <location>
        <begin position="63"/>
        <end position="80"/>
    </location>
</feature>
<organism evidence="3 4">
    <name type="scientific">Diatrype stigma</name>
    <dbReference type="NCBI Taxonomy" id="117547"/>
    <lineage>
        <taxon>Eukaryota</taxon>
        <taxon>Fungi</taxon>
        <taxon>Dikarya</taxon>
        <taxon>Ascomycota</taxon>
        <taxon>Pezizomycotina</taxon>
        <taxon>Sordariomycetes</taxon>
        <taxon>Xylariomycetidae</taxon>
        <taxon>Xylariales</taxon>
        <taxon>Diatrypaceae</taxon>
        <taxon>Diatrype</taxon>
    </lineage>
</organism>
<feature type="compositionally biased region" description="Low complexity" evidence="1">
    <location>
        <begin position="117"/>
        <end position="136"/>
    </location>
</feature>
<dbReference type="AlphaFoldDB" id="A0AAN9V6Y7"/>
<accession>A0AAN9V6Y7</accession>
<dbReference type="Proteomes" id="UP001320420">
    <property type="component" value="Unassembled WGS sequence"/>
</dbReference>
<comment type="caution">
    <text evidence="3">The sequence shown here is derived from an EMBL/GenBank/DDBJ whole genome shotgun (WGS) entry which is preliminary data.</text>
</comment>
<gene>
    <name evidence="3" type="ORF">SLS62_003442</name>
</gene>
<keyword evidence="2" id="KW-0732">Signal</keyword>
<dbReference type="EMBL" id="JAKJXP020000019">
    <property type="protein sequence ID" value="KAK7754658.1"/>
    <property type="molecule type" value="Genomic_DNA"/>
</dbReference>
<evidence type="ECO:0000313" key="4">
    <source>
        <dbReference type="Proteomes" id="UP001320420"/>
    </source>
</evidence>
<name>A0AAN9V6Y7_9PEZI</name>
<evidence type="ECO:0000256" key="2">
    <source>
        <dbReference type="SAM" id="SignalP"/>
    </source>
</evidence>